<evidence type="ECO:0000313" key="2">
    <source>
        <dbReference type="Proteomes" id="UP000000707"/>
    </source>
</evidence>
<dbReference type="InterPro" id="IPR007528">
    <property type="entry name" value="RINT1_Tip20"/>
</dbReference>
<dbReference type="RefSeq" id="XP_006684981.1">
    <property type="nucleotide sequence ID" value="XM_006684918.1"/>
</dbReference>
<name>G3B024_CANTC</name>
<dbReference type="GO" id="GO:0006888">
    <property type="term" value="P:endoplasmic reticulum to Golgi vesicle-mediated transport"/>
    <property type="evidence" value="ECO:0007669"/>
    <property type="project" value="InterPro"/>
</dbReference>
<dbReference type="STRING" id="590646.G3B024"/>
<reference evidence="1 2" key="1">
    <citation type="journal article" date="2011" name="Proc. Natl. Acad. Sci. U.S.A.">
        <title>Comparative genomics of xylose-fermenting fungi for enhanced biofuel production.</title>
        <authorList>
            <person name="Wohlbach D.J."/>
            <person name="Kuo A."/>
            <person name="Sato T.K."/>
            <person name="Potts K.M."/>
            <person name="Salamov A.A."/>
            <person name="LaButti K.M."/>
            <person name="Sun H."/>
            <person name="Clum A."/>
            <person name="Pangilinan J.L."/>
            <person name="Lindquist E.A."/>
            <person name="Lucas S."/>
            <person name="Lapidus A."/>
            <person name="Jin M."/>
            <person name="Gunawan C."/>
            <person name="Balan V."/>
            <person name="Dale B.E."/>
            <person name="Jeffries T.W."/>
            <person name="Zinkel R."/>
            <person name="Barry K.W."/>
            <person name="Grigoriev I.V."/>
            <person name="Gasch A.P."/>
        </authorList>
    </citation>
    <scope>NUCLEOTIDE SEQUENCE [LARGE SCALE GENOMIC DNA]</scope>
    <source>
        <strain evidence="2">ATCC 10573 / BCRC 21748 / CBS 615 / JCM 9827 / NBRC 10315 / NRRL Y-1498 / VKM Y-70</strain>
    </source>
</reference>
<dbReference type="GO" id="GO:0070939">
    <property type="term" value="C:Dsl1/NZR complex"/>
    <property type="evidence" value="ECO:0007669"/>
    <property type="project" value="InterPro"/>
</dbReference>
<dbReference type="InterPro" id="IPR042044">
    <property type="entry name" value="EXOC6PINT-1/Sec15/Tip20_C_dom2"/>
</dbReference>
<dbReference type="Proteomes" id="UP000000707">
    <property type="component" value="Unassembled WGS sequence"/>
</dbReference>
<gene>
    <name evidence="1" type="ORF">CANTEDRAFT_119499</name>
</gene>
<dbReference type="Pfam" id="PF04437">
    <property type="entry name" value="RINT1_TIP1"/>
    <property type="match status" value="1"/>
</dbReference>
<dbReference type="PANTHER" id="PTHR13520:SF0">
    <property type="entry name" value="RAD50-INTERACTING PROTEIN 1"/>
    <property type="match status" value="1"/>
</dbReference>
<accession>G3B024</accession>
<dbReference type="eggNOG" id="KOG2218">
    <property type="taxonomic scope" value="Eukaryota"/>
</dbReference>
<dbReference type="GO" id="GO:0060628">
    <property type="term" value="P:regulation of ER to Golgi vesicle-mediated transport"/>
    <property type="evidence" value="ECO:0007669"/>
    <property type="project" value="TreeGrafter"/>
</dbReference>
<evidence type="ECO:0000313" key="1">
    <source>
        <dbReference type="EMBL" id="EGV65295.1"/>
    </source>
</evidence>
<dbReference type="InterPro" id="IPR042042">
    <property type="entry name" value="Tip20p_domB"/>
</dbReference>
<dbReference type="PANTHER" id="PTHR13520">
    <property type="entry name" value="RAD50-INTERACTING PROTEIN 1 RINT-1"/>
    <property type="match status" value="1"/>
</dbReference>
<sequence length="768" mass="88729">MDIVNQSIITVGDLDGVDDRIIEVEQLIQRRNADAHSKLKANVFEDESTTLAVATIIQKLRDLNVDDPRASYDEIVKLGSEYPHLAVVDDLKELYRNKQSVCSAQKYLLDAELIEQAIEQLSSSCIENYQSIFDQMTALDANEVSSDLSVEVEKGLIQQFDEKIEIFKGQTTKQLETLLRRIDWLGSEFSVDSLKSEDLTQINALVSSLVSLQSIGHRPVYPDTWWATDILLEPFTNRFNFHFNTKRDTNKLSRPEWAFSFMEEFVSKNIKLFELVINQAFKPVKLIMLHQVISSALVPIRQKVLAAVGVLNEKIEVFKVSNDSSNYDKSGRLLSHLIYELTSFDQRIRNNYKFNPFVTNVNEVPSKKWMGLTADVLLQGDKERLGTSNWLNFESILANNRFKTEIIEDSNALRLDLDYKSDPDEDEESGINRLGNQQLKPTYSALNLVKLFNNLTTHYSAMRMVKFQLKYVSNIQLRLLENYHDYLKQALKRYDDNYSQSTVLNLIPGGLESSSNKVSSISDSLKGLQMLTEIFCSAKFISHHLGEWGEELVFIQLWKIFKTVAQKDYKKDVNIFGTCNNQYNKLIEDIRGRYGNFFRKGTKDNLKDYINESQWEIQEVKDNSAQFGSLIHNLPVFLNDLHKVFIPSDYYMIVNQVLSSICGLWYEYIITNNRFSRSGVRQLEQDFEFVIDQLRTELLVDNQDHFSTAANFDYNRITQSIGLFKKYDSVLSKSLVKNFDASYVRSEFESQLSNLHDEEIRNLLFRVA</sequence>
<dbReference type="GeneID" id="18248704"/>
<organism evidence="2">
    <name type="scientific">Candida tenuis (strain ATCC 10573 / BCRC 21748 / CBS 615 / JCM 9827 / NBRC 10315 / NRRL Y-1498 / VKM Y-70)</name>
    <name type="common">Yeast</name>
    <name type="synonym">Yamadazyma tenuis</name>
    <dbReference type="NCBI Taxonomy" id="590646"/>
    <lineage>
        <taxon>Eukaryota</taxon>
        <taxon>Fungi</taxon>
        <taxon>Dikarya</taxon>
        <taxon>Ascomycota</taxon>
        <taxon>Saccharomycotina</taxon>
        <taxon>Pichiomycetes</taxon>
        <taxon>Debaryomycetaceae</taxon>
        <taxon>Yamadazyma</taxon>
    </lineage>
</organism>
<dbReference type="KEGG" id="cten:18248704"/>
<dbReference type="Gene3D" id="1.20.58.670">
    <property type="entry name" value="Dsl1p vesicle tethering complex, Tip20p subunit, domain D"/>
    <property type="match status" value="1"/>
</dbReference>
<dbReference type="HOGENOM" id="CLU_362947_0_0_1"/>
<dbReference type="OrthoDB" id="407410at2759"/>
<proteinExistence type="predicted"/>
<dbReference type="AlphaFoldDB" id="G3B024"/>
<dbReference type="PROSITE" id="PS51386">
    <property type="entry name" value="RINT1_TIP20"/>
    <property type="match status" value="1"/>
</dbReference>
<dbReference type="EMBL" id="GL996514">
    <property type="protein sequence ID" value="EGV65295.1"/>
    <property type="molecule type" value="Genomic_DNA"/>
</dbReference>
<protein>
    <submittedName>
        <fullName evidence="1">Uncharacterized protein</fullName>
    </submittedName>
</protein>
<dbReference type="GO" id="GO:0006890">
    <property type="term" value="P:retrograde vesicle-mediated transport, Golgi to endoplasmic reticulum"/>
    <property type="evidence" value="ECO:0007669"/>
    <property type="project" value="InterPro"/>
</dbReference>
<dbReference type="Gene3D" id="1.20.58.1420">
    <property type="entry name" value="Dsl1p vesicle tethering complex, Tip20p subunit, domain B"/>
    <property type="match status" value="1"/>
</dbReference>
<keyword evidence="2" id="KW-1185">Reference proteome</keyword>